<evidence type="ECO:0000256" key="4">
    <source>
        <dbReference type="ARBA" id="ARBA00022692"/>
    </source>
</evidence>
<evidence type="ECO:0000256" key="2">
    <source>
        <dbReference type="ARBA" id="ARBA00010792"/>
    </source>
</evidence>
<evidence type="ECO:0000259" key="9">
    <source>
        <dbReference type="Pfam" id="PF09335"/>
    </source>
</evidence>
<dbReference type="RefSeq" id="WP_236088441.1">
    <property type="nucleotide sequence ID" value="NZ_JAKGSG010000022.1"/>
</dbReference>
<feature type="region of interest" description="Disordered" evidence="8">
    <location>
        <begin position="222"/>
        <end position="242"/>
    </location>
</feature>
<feature type="transmembrane region" description="Helical" evidence="7">
    <location>
        <begin position="198"/>
        <end position="216"/>
    </location>
</feature>
<feature type="transmembrane region" description="Helical" evidence="7">
    <location>
        <begin position="37"/>
        <end position="57"/>
    </location>
</feature>
<sequence>MLLDLAALPAAAVPMLGPDWMDPQFLIDTFLERFGDAAVIGIACVIFIETGLLFPILPGDSLLFMAGAFVAQEKLSISLPVMCILLFSAAVLGNSTGYTIGRTVGPRLFDRPDSRIFKRKYIEQTNEYFEKYGGRTITIAQFVPIVRTYAPVAAGVGKMDFRHFITYNALGALLWAVGVTCLGYGLGNIPFVKENVEALILVIVGFSLVPMIVEILRARREEKREKKSEPTDTSTFAVVSPASTGTVEEADAEIVQVLTGAIPIVTQQAVQNRPRHSR</sequence>
<reference evidence="10" key="1">
    <citation type="submission" date="2022-01" db="EMBL/GenBank/DDBJ databases">
        <title>Antribacter sp. nov., isolated from Guizhou of China.</title>
        <authorList>
            <person name="Chengliang C."/>
            <person name="Ya Z."/>
        </authorList>
    </citation>
    <scope>NUCLEOTIDE SEQUENCE</scope>
    <source>
        <strain evidence="10">KLBMP 9083</strain>
    </source>
</reference>
<dbReference type="AlphaFoldDB" id="A0AA41U6V0"/>
<evidence type="ECO:0000313" key="10">
    <source>
        <dbReference type="EMBL" id="MCF4120675.1"/>
    </source>
</evidence>
<keyword evidence="6 7" id="KW-0472">Membrane</keyword>
<organism evidence="10 11">
    <name type="scientific">Antribacter soli</name>
    <dbReference type="NCBI Taxonomy" id="2910976"/>
    <lineage>
        <taxon>Bacteria</taxon>
        <taxon>Bacillati</taxon>
        <taxon>Actinomycetota</taxon>
        <taxon>Actinomycetes</taxon>
        <taxon>Micrococcales</taxon>
        <taxon>Promicromonosporaceae</taxon>
        <taxon>Antribacter</taxon>
    </lineage>
</organism>
<feature type="transmembrane region" description="Helical" evidence="7">
    <location>
        <begin position="77"/>
        <end position="101"/>
    </location>
</feature>
<proteinExistence type="inferred from homology"/>
<keyword evidence="4 7" id="KW-0812">Transmembrane</keyword>
<dbReference type="EMBL" id="JAKGSG010000022">
    <property type="protein sequence ID" value="MCF4120675.1"/>
    <property type="molecule type" value="Genomic_DNA"/>
</dbReference>
<comment type="subcellular location">
    <subcellularLocation>
        <location evidence="1 7">Cell membrane</location>
        <topology evidence="1 7">Multi-pass membrane protein</topology>
    </subcellularLocation>
</comment>
<evidence type="ECO:0000256" key="1">
    <source>
        <dbReference type="ARBA" id="ARBA00004651"/>
    </source>
</evidence>
<evidence type="ECO:0000256" key="5">
    <source>
        <dbReference type="ARBA" id="ARBA00022989"/>
    </source>
</evidence>
<feature type="transmembrane region" description="Helical" evidence="7">
    <location>
        <begin position="164"/>
        <end position="186"/>
    </location>
</feature>
<comment type="caution">
    <text evidence="10">The sequence shown here is derived from an EMBL/GenBank/DDBJ whole genome shotgun (WGS) entry which is preliminary data.</text>
</comment>
<protein>
    <submittedName>
        <fullName evidence="10">VTT domain-containing protein</fullName>
    </submittedName>
</protein>
<name>A0AA41U6V0_9MICO</name>
<dbReference type="PANTHER" id="PTHR30353">
    <property type="entry name" value="INNER MEMBRANE PROTEIN DEDA-RELATED"/>
    <property type="match status" value="1"/>
</dbReference>
<comment type="similarity">
    <text evidence="2 7">Belongs to the DedA family.</text>
</comment>
<evidence type="ECO:0000256" key="7">
    <source>
        <dbReference type="RuleBase" id="RU367016"/>
    </source>
</evidence>
<gene>
    <name evidence="10" type="ORF">L1785_06770</name>
</gene>
<keyword evidence="5 7" id="KW-1133">Transmembrane helix</keyword>
<feature type="domain" description="VTT" evidence="9">
    <location>
        <begin position="57"/>
        <end position="184"/>
    </location>
</feature>
<feature type="compositionally biased region" description="Polar residues" evidence="8">
    <location>
        <begin position="231"/>
        <end position="242"/>
    </location>
</feature>
<dbReference type="Proteomes" id="UP001165405">
    <property type="component" value="Unassembled WGS sequence"/>
</dbReference>
<keyword evidence="11" id="KW-1185">Reference proteome</keyword>
<keyword evidence="3 7" id="KW-1003">Cell membrane</keyword>
<evidence type="ECO:0000313" key="11">
    <source>
        <dbReference type="Proteomes" id="UP001165405"/>
    </source>
</evidence>
<dbReference type="InterPro" id="IPR032816">
    <property type="entry name" value="VTT_dom"/>
</dbReference>
<evidence type="ECO:0000256" key="6">
    <source>
        <dbReference type="ARBA" id="ARBA00023136"/>
    </source>
</evidence>
<accession>A0AA41U6V0</accession>
<evidence type="ECO:0000256" key="8">
    <source>
        <dbReference type="SAM" id="MobiDB-lite"/>
    </source>
</evidence>
<dbReference type="GO" id="GO:0005886">
    <property type="term" value="C:plasma membrane"/>
    <property type="evidence" value="ECO:0007669"/>
    <property type="project" value="UniProtKB-SubCell"/>
</dbReference>
<dbReference type="InterPro" id="IPR032818">
    <property type="entry name" value="DedA-like"/>
</dbReference>
<dbReference type="PANTHER" id="PTHR30353:SF0">
    <property type="entry name" value="TRANSMEMBRANE PROTEIN"/>
    <property type="match status" value="1"/>
</dbReference>
<evidence type="ECO:0000256" key="3">
    <source>
        <dbReference type="ARBA" id="ARBA00022475"/>
    </source>
</evidence>
<dbReference type="Pfam" id="PF09335">
    <property type="entry name" value="VTT_dom"/>
    <property type="match status" value="1"/>
</dbReference>